<evidence type="ECO:0000313" key="4">
    <source>
        <dbReference type="WBParaSite" id="SVE_1873800.1"/>
    </source>
</evidence>
<organism evidence="3 4">
    <name type="scientific">Strongyloides venezuelensis</name>
    <name type="common">Threadworm</name>
    <dbReference type="NCBI Taxonomy" id="75913"/>
    <lineage>
        <taxon>Eukaryota</taxon>
        <taxon>Metazoa</taxon>
        <taxon>Ecdysozoa</taxon>
        <taxon>Nematoda</taxon>
        <taxon>Chromadorea</taxon>
        <taxon>Rhabditida</taxon>
        <taxon>Tylenchina</taxon>
        <taxon>Panagrolaimomorpha</taxon>
        <taxon>Strongyloidoidea</taxon>
        <taxon>Strongyloididae</taxon>
        <taxon>Strongyloides</taxon>
    </lineage>
</organism>
<keyword evidence="2" id="KW-0732">Signal</keyword>
<feature type="signal peptide" evidence="2">
    <location>
        <begin position="1"/>
        <end position="20"/>
    </location>
</feature>
<dbReference type="AlphaFoldDB" id="A0A0K0G1Z5"/>
<evidence type="ECO:0000313" key="3">
    <source>
        <dbReference type="Proteomes" id="UP000035680"/>
    </source>
</evidence>
<dbReference type="Proteomes" id="UP000035680">
    <property type="component" value="Unassembled WGS sequence"/>
</dbReference>
<keyword evidence="3" id="KW-1185">Reference proteome</keyword>
<accession>A0A0K0G1Z5</accession>
<feature type="chain" id="PRO_5005330636" evidence="2">
    <location>
        <begin position="21"/>
        <end position="164"/>
    </location>
</feature>
<protein>
    <submittedName>
        <fullName evidence="4">Secreted protein</fullName>
    </submittedName>
</protein>
<reference evidence="3" key="1">
    <citation type="submission" date="2014-07" db="EMBL/GenBank/DDBJ databases">
        <authorList>
            <person name="Martin A.A"/>
            <person name="De Silva N."/>
        </authorList>
    </citation>
    <scope>NUCLEOTIDE SEQUENCE</scope>
</reference>
<evidence type="ECO:0000256" key="2">
    <source>
        <dbReference type="SAM" id="SignalP"/>
    </source>
</evidence>
<name>A0A0K0G1Z5_STRVS</name>
<feature type="region of interest" description="Disordered" evidence="1">
    <location>
        <begin position="30"/>
        <end position="62"/>
    </location>
</feature>
<dbReference type="WBParaSite" id="SVE_1873800.1">
    <property type="protein sequence ID" value="SVE_1873800.1"/>
    <property type="gene ID" value="SVE_1873800"/>
</dbReference>
<proteinExistence type="predicted"/>
<feature type="compositionally biased region" description="Basic and acidic residues" evidence="1">
    <location>
        <begin position="30"/>
        <end position="40"/>
    </location>
</feature>
<sequence length="164" mass="19034">MNLLIIIALYTNVFIHVVISGKKETPQIVGDKDEWTHETHNTNSERMSEKRGSKGQTPKKKDTPYAVRAVIYKGRTVYKCNGQIFRTKKDAKQCLRKLKEKPKFPSHQRLTIPPYIPPSKPCRSPIPPPIPPRPANLPRRPNRRIQWSHFQNKLGGIFKKLHIR</sequence>
<reference evidence="4" key="2">
    <citation type="submission" date="2015-08" db="UniProtKB">
        <authorList>
            <consortium name="WormBaseParasite"/>
        </authorList>
    </citation>
    <scope>IDENTIFICATION</scope>
</reference>
<evidence type="ECO:0000256" key="1">
    <source>
        <dbReference type="SAM" id="MobiDB-lite"/>
    </source>
</evidence>